<reference evidence="1 2" key="1">
    <citation type="submission" date="2019-12" db="EMBL/GenBank/DDBJ databases">
        <title>Comparative genomics gives insights into the taxonomy of the Azoarcus-Aromatoleum group and reveals separate origins of nif in the plant-associated Azoarcus and non-plant-associated Aromatoleum sub-groups.</title>
        <authorList>
            <person name="Lafos M."/>
            <person name="Maluk M."/>
            <person name="Batista M."/>
            <person name="Junghare M."/>
            <person name="Carmona M."/>
            <person name="Faoro H."/>
            <person name="Cruz L.M."/>
            <person name="Battistoni F."/>
            <person name="De Souza E."/>
            <person name="Pedrosa F."/>
            <person name="Chen W.-M."/>
            <person name="Poole P.S."/>
            <person name="Dixon R.A."/>
            <person name="James E.K."/>
        </authorList>
    </citation>
    <scope>NUCLEOTIDE SEQUENCE [LARGE SCALE GENOMIC DNA]</scope>
    <source>
        <strain evidence="1 2">ToN1</strain>
    </source>
</reference>
<dbReference type="RefSeq" id="WP_169205157.1">
    <property type="nucleotide sequence ID" value="NZ_CP059560.1"/>
</dbReference>
<evidence type="ECO:0000313" key="1">
    <source>
        <dbReference type="EMBL" id="NMF87716.1"/>
    </source>
</evidence>
<sequence>MIRNPIDASVRVSTRLAELIESRCNDPDVDQPITLGQLRTLVADVLPPSVKAAERMHHFDVEESDLDELDALIEEYGEDSVAVDFLQVSASEPLSRVIETLVNEADEESLPTLGQVREAMAAGLLTRLVGDGVLEDDEDDGLLAEMEGLIERFGPDALAENFLRLE</sequence>
<evidence type="ECO:0000313" key="2">
    <source>
        <dbReference type="Proteomes" id="UP000652074"/>
    </source>
</evidence>
<protein>
    <submittedName>
        <fullName evidence="1">Uncharacterized protein</fullName>
    </submittedName>
</protein>
<name>A0ABX1MMY2_9RHOO</name>
<dbReference type="Proteomes" id="UP000652074">
    <property type="component" value="Unassembled WGS sequence"/>
</dbReference>
<comment type="caution">
    <text evidence="1">The sequence shown here is derived from an EMBL/GenBank/DDBJ whole genome shotgun (WGS) entry which is preliminary data.</text>
</comment>
<keyword evidence="2" id="KW-1185">Reference proteome</keyword>
<proteinExistence type="predicted"/>
<accession>A0ABX1MMY2</accession>
<organism evidence="1 2">
    <name type="scientific">Aromatoleum petrolei</name>
    <dbReference type="NCBI Taxonomy" id="76116"/>
    <lineage>
        <taxon>Bacteria</taxon>
        <taxon>Pseudomonadati</taxon>
        <taxon>Pseudomonadota</taxon>
        <taxon>Betaproteobacteria</taxon>
        <taxon>Rhodocyclales</taxon>
        <taxon>Rhodocyclaceae</taxon>
        <taxon>Aromatoleum</taxon>
    </lineage>
</organism>
<dbReference type="EMBL" id="WTVR01000006">
    <property type="protein sequence ID" value="NMF87716.1"/>
    <property type="molecule type" value="Genomic_DNA"/>
</dbReference>
<gene>
    <name evidence="1" type="ORF">GPA26_04390</name>
</gene>